<name>A0A816S3J0_9BILA</name>
<protein>
    <recommendedName>
        <fullName evidence="4">Secreted protein</fullName>
    </recommendedName>
</protein>
<dbReference type="EMBL" id="CAJNRG010005956">
    <property type="protein sequence ID" value="CAF2081472.1"/>
    <property type="molecule type" value="Genomic_DNA"/>
</dbReference>
<feature type="chain" id="PRO_5032569520" description="Secreted protein" evidence="1">
    <location>
        <begin position="20"/>
        <end position="86"/>
    </location>
</feature>
<evidence type="ECO:0000313" key="3">
    <source>
        <dbReference type="Proteomes" id="UP000663887"/>
    </source>
</evidence>
<feature type="signal peptide" evidence="1">
    <location>
        <begin position="1"/>
        <end position="19"/>
    </location>
</feature>
<dbReference type="Proteomes" id="UP000663887">
    <property type="component" value="Unassembled WGS sequence"/>
</dbReference>
<gene>
    <name evidence="2" type="ORF">XDN619_LOCUS14842</name>
</gene>
<accession>A0A816S3J0</accession>
<evidence type="ECO:0008006" key="4">
    <source>
        <dbReference type="Google" id="ProtNLM"/>
    </source>
</evidence>
<keyword evidence="1" id="KW-0732">Signal</keyword>
<evidence type="ECO:0000256" key="1">
    <source>
        <dbReference type="SAM" id="SignalP"/>
    </source>
</evidence>
<proteinExistence type="predicted"/>
<comment type="caution">
    <text evidence="2">The sequence shown here is derived from an EMBL/GenBank/DDBJ whole genome shotgun (WGS) entry which is preliminary data.</text>
</comment>
<dbReference type="AlphaFoldDB" id="A0A816S3J0"/>
<evidence type="ECO:0000313" key="2">
    <source>
        <dbReference type="EMBL" id="CAF2081472.1"/>
    </source>
</evidence>
<reference evidence="2" key="1">
    <citation type="submission" date="2021-02" db="EMBL/GenBank/DDBJ databases">
        <authorList>
            <person name="Nowell W R."/>
        </authorList>
    </citation>
    <scope>NUCLEOTIDE SEQUENCE</scope>
</reference>
<organism evidence="2 3">
    <name type="scientific">Rotaria magnacalcarata</name>
    <dbReference type="NCBI Taxonomy" id="392030"/>
    <lineage>
        <taxon>Eukaryota</taxon>
        <taxon>Metazoa</taxon>
        <taxon>Spiralia</taxon>
        <taxon>Gnathifera</taxon>
        <taxon>Rotifera</taxon>
        <taxon>Eurotatoria</taxon>
        <taxon>Bdelloidea</taxon>
        <taxon>Philodinida</taxon>
        <taxon>Philodinidae</taxon>
        <taxon>Rotaria</taxon>
    </lineage>
</organism>
<sequence>MHLKMNEILLLFIGWFIQASFELSCIQCTSPIRRNVLNRNHSCLYGTLEPLPCSSSNNDSNYSFKTCTSSVYRIGFSRNGGNKTFL</sequence>